<feature type="transmembrane region" description="Helical" evidence="1">
    <location>
        <begin position="75"/>
        <end position="95"/>
    </location>
</feature>
<evidence type="ECO:0000313" key="5">
    <source>
        <dbReference type="Proteomes" id="UP000540519"/>
    </source>
</evidence>
<dbReference type="Pfam" id="PF04773">
    <property type="entry name" value="FecR"/>
    <property type="match status" value="1"/>
</dbReference>
<gene>
    <name evidence="4" type="ORF">D9O36_00885</name>
</gene>
<dbReference type="Pfam" id="PF16344">
    <property type="entry name" value="FecR_C"/>
    <property type="match status" value="1"/>
</dbReference>
<keyword evidence="5" id="KW-1185">Reference proteome</keyword>
<protein>
    <submittedName>
        <fullName evidence="4">FecR family protein</fullName>
    </submittedName>
</protein>
<dbReference type="PANTHER" id="PTHR30273:SF2">
    <property type="entry name" value="PROTEIN FECR"/>
    <property type="match status" value="1"/>
</dbReference>
<sequence length="387" mass="44129">MNYQELISKWLDRSITSKEREHLKTWVSHSDANMMAFKKRIRESQDSNKLSFDFNRGFTKFNTKISTQRRKRKRMVSVMAYAFVFIGLVLLGIQFKGSSLVSNKTEPAPYQTVTTQQSPENITITLADGSIQTLTKDGNETLTDAQGNIIADKNINELNFSAQKSESVVYNEIYIPYGQTFKIRLSDGTSVWLNAGSKLKFPTSFNSDSLTNRTVFLEGEGYFDVTENKKKPFFIKTQGLTLKVLGTQFNLSSYLNEENIATTLVEGKVSISEADTPDNEIQLTPSFQANYKKSENNFSKAKVQTELYTSWMDNKLIIDNLKFSEILVKLERVHQVKFLNNAQHLNNEVFKGEFENESIEEVLNTISLSTPFNYTINQNTITIESKS</sequence>
<dbReference type="Gene3D" id="2.60.120.1440">
    <property type="match status" value="1"/>
</dbReference>
<keyword evidence="1" id="KW-0812">Transmembrane</keyword>
<dbReference type="EMBL" id="RCNR01000001">
    <property type="protein sequence ID" value="MUH34383.1"/>
    <property type="molecule type" value="Genomic_DNA"/>
</dbReference>
<feature type="domain" description="FecR protein" evidence="2">
    <location>
        <begin position="178"/>
        <end position="269"/>
    </location>
</feature>
<dbReference type="AlphaFoldDB" id="A0A7X3D0E9"/>
<keyword evidence="1" id="KW-1133">Transmembrane helix</keyword>
<dbReference type="OrthoDB" id="649666at2"/>
<name>A0A7X3D0E9_9FLAO</name>
<proteinExistence type="predicted"/>
<dbReference type="FunFam" id="2.60.120.1440:FF:000001">
    <property type="entry name" value="Putative anti-sigma factor"/>
    <property type="match status" value="1"/>
</dbReference>
<evidence type="ECO:0000256" key="1">
    <source>
        <dbReference type="SAM" id="Phobius"/>
    </source>
</evidence>
<evidence type="ECO:0000259" key="3">
    <source>
        <dbReference type="Pfam" id="PF16344"/>
    </source>
</evidence>
<dbReference type="InterPro" id="IPR032508">
    <property type="entry name" value="FecR_C"/>
</dbReference>
<accession>A0A7X3D0E9</accession>
<dbReference type="InterPro" id="IPR012373">
    <property type="entry name" value="Ferrdict_sens_TM"/>
</dbReference>
<dbReference type="RefSeq" id="WP_038237828.1">
    <property type="nucleotide sequence ID" value="NZ_RCNR01000001.1"/>
</dbReference>
<comment type="caution">
    <text evidence="4">The sequence shown here is derived from an EMBL/GenBank/DDBJ whole genome shotgun (WGS) entry which is preliminary data.</text>
</comment>
<keyword evidence="1" id="KW-0472">Membrane</keyword>
<feature type="domain" description="Protein FecR C-terminal" evidence="3">
    <location>
        <begin position="315"/>
        <end position="383"/>
    </location>
</feature>
<dbReference type="InterPro" id="IPR006860">
    <property type="entry name" value="FecR"/>
</dbReference>
<dbReference type="PANTHER" id="PTHR30273">
    <property type="entry name" value="PERIPLASMIC SIGNAL SENSOR AND SIGMA FACTOR ACTIVATOR FECR-RELATED"/>
    <property type="match status" value="1"/>
</dbReference>
<evidence type="ECO:0000313" key="4">
    <source>
        <dbReference type="EMBL" id="MUH34383.1"/>
    </source>
</evidence>
<reference evidence="4 5" key="1">
    <citation type="journal article" date="2019" name="Mar. Drugs">
        <title>Comparative Genomics and CAZyme Genome Repertoires of Marine Zobellia amurskyensis KMM 3526(T) and Zobellia laminariae KMM 3676(T).</title>
        <authorList>
            <person name="Chernysheva N."/>
            <person name="Bystritskaya E."/>
            <person name="Stenkova A."/>
            <person name="Golovkin I."/>
            <person name="Nedashkovskaya O."/>
            <person name="Isaeva M."/>
        </authorList>
    </citation>
    <scope>NUCLEOTIDE SEQUENCE [LARGE SCALE GENOMIC DNA]</scope>
    <source>
        <strain evidence="4 5">KMM 3526</strain>
    </source>
</reference>
<dbReference type="Gene3D" id="3.55.50.30">
    <property type="match status" value="1"/>
</dbReference>
<dbReference type="GO" id="GO:0016989">
    <property type="term" value="F:sigma factor antagonist activity"/>
    <property type="evidence" value="ECO:0007669"/>
    <property type="project" value="TreeGrafter"/>
</dbReference>
<evidence type="ECO:0000259" key="2">
    <source>
        <dbReference type="Pfam" id="PF04773"/>
    </source>
</evidence>
<organism evidence="4 5">
    <name type="scientific">Zobellia amurskyensis</name>
    <dbReference type="NCBI Taxonomy" id="248905"/>
    <lineage>
        <taxon>Bacteria</taxon>
        <taxon>Pseudomonadati</taxon>
        <taxon>Bacteroidota</taxon>
        <taxon>Flavobacteriia</taxon>
        <taxon>Flavobacteriales</taxon>
        <taxon>Flavobacteriaceae</taxon>
        <taxon>Zobellia</taxon>
    </lineage>
</organism>
<dbReference type="Proteomes" id="UP000540519">
    <property type="component" value="Unassembled WGS sequence"/>
</dbReference>